<feature type="non-terminal residue" evidence="2">
    <location>
        <position position="90"/>
    </location>
</feature>
<gene>
    <name evidence="2" type="ORF">DQK91_22190</name>
</gene>
<keyword evidence="1" id="KW-0175">Coiled coil</keyword>
<sequence>MQFGSLLLDLDREVARQALARMRAQLQQATAVRREAERQLAISQQLGYGDFLATSQLEERDSQLAISLAAEASARSSAKEPHELIYLHSL</sequence>
<evidence type="ECO:0000313" key="3">
    <source>
        <dbReference type="Proteomes" id="UP000434052"/>
    </source>
</evidence>
<evidence type="ECO:0000256" key="1">
    <source>
        <dbReference type="SAM" id="Coils"/>
    </source>
</evidence>
<dbReference type="Proteomes" id="UP000434052">
    <property type="component" value="Unassembled WGS sequence"/>
</dbReference>
<reference evidence="2 3" key="1">
    <citation type="submission" date="2018-06" db="EMBL/GenBank/DDBJ databases">
        <title>Complete genome of Desulfovibrio marinus P48SEP.</title>
        <authorList>
            <person name="Crispim J.S."/>
            <person name="Vidigal P.M.P."/>
            <person name="Silva L.C.F."/>
            <person name="Araujo L.C."/>
            <person name="Laguardia C.N."/>
            <person name="Dias R.S."/>
            <person name="Sousa M.P."/>
            <person name="Paula S.O."/>
            <person name="Silva C."/>
        </authorList>
    </citation>
    <scope>NUCLEOTIDE SEQUENCE [LARGE SCALE GENOMIC DNA]</scope>
    <source>
        <strain evidence="2 3">P48SEP</strain>
    </source>
</reference>
<dbReference type="AlphaFoldDB" id="A0A6P1ZA98"/>
<proteinExistence type="predicted"/>
<evidence type="ECO:0000313" key="2">
    <source>
        <dbReference type="EMBL" id="TVM28792.1"/>
    </source>
</evidence>
<accession>A0A6P1ZA98</accession>
<organism evidence="2 3">
    <name type="scientific">Oceanidesulfovibrio marinus</name>
    <dbReference type="NCBI Taxonomy" id="370038"/>
    <lineage>
        <taxon>Bacteria</taxon>
        <taxon>Pseudomonadati</taxon>
        <taxon>Thermodesulfobacteriota</taxon>
        <taxon>Desulfovibrionia</taxon>
        <taxon>Desulfovibrionales</taxon>
        <taxon>Desulfovibrionaceae</taxon>
        <taxon>Oceanidesulfovibrio</taxon>
    </lineage>
</organism>
<feature type="coiled-coil region" evidence="1">
    <location>
        <begin position="12"/>
        <end position="46"/>
    </location>
</feature>
<dbReference type="Gene3D" id="1.10.287.470">
    <property type="entry name" value="Helix hairpin bin"/>
    <property type="match status" value="1"/>
</dbReference>
<protein>
    <submittedName>
        <fullName evidence="2">Uncharacterized protein</fullName>
    </submittedName>
</protein>
<comment type="caution">
    <text evidence="2">The sequence shown here is derived from an EMBL/GenBank/DDBJ whole genome shotgun (WGS) entry which is preliminary data.</text>
</comment>
<dbReference type="EMBL" id="QMIF01000095">
    <property type="protein sequence ID" value="TVM28792.1"/>
    <property type="molecule type" value="Genomic_DNA"/>
</dbReference>
<name>A0A6P1ZA98_9BACT</name>